<protein>
    <recommendedName>
        <fullName evidence="4">Putative glutamate--cysteine ligase 2</fullName>
        <ecNumber evidence="4">6.3.2.2</ecNumber>
    </recommendedName>
    <alternativeName>
        <fullName evidence="4">Gamma-glutamylcysteine synthetase 2</fullName>
        <shortName evidence="4">GCS 2</shortName>
        <shortName evidence="4">Gamma-GCS 2</shortName>
    </alternativeName>
</protein>
<evidence type="ECO:0000256" key="2">
    <source>
        <dbReference type="ARBA" id="ARBA00022741"/>
    </source>
</evidence>
<dbReference type="GO" id="GO:0005524">
    <property type="term" value="F:ATP binding"/>
    <property type="evidence" value="ECO:0007669"/>
    <property type="project" value="UniProtKB-KW"/>
</dbReference>
<organism evidence="5 6">
    <name type="scientific">Candidatus Coatesbacteria bacterium 4484_99</name>
    <dbReference type="NCBI Taxonomy" id="1970774"/>
    <lineage>
        <taxon>Bacteria</taxon>
        <taxon>Candidatus Coatesiibacteriota</taxon>
    </lineage>
</organism>
<evidence type="ECO:0000256" key="4">
    <source>
        <dbReference type="HAMAP-Rule" id="MF_01609"/>
    </source>
</evidence>
<gene>
    <name evidence="5" type="ORF">B6D57_00660</name>
</gene>
<dbReference type="InterPro" id="IPR006336">
    <property type="entry name" value="GCS2"/>
</dbReference>
<name>A0A1W9S3F7_9BACT</name>
<evidence type="ECO:0000256" key="3">
    <source>
        <dbReference type="ARBA" id="ARBA00022840"/>
    </source>
</evidence>
<comment type="similarity">
    <text evidence="4">Belongs to the glutamate--cysteine ligase type 2 family. YbdK subfamily.</text>
</comment>
<dbReference type="InterPro" id="IPR011793">
    <property type="entry name" value="YbdK"/>
</dbReference>
<dbReference type="PANTHER" id="PTHR36510:SF1">
    <property type="entry name" value="GLUTAMATE--CYSTEINE LIGASE 2-RELATED"/>
    <property type="match status" value="1"/>
</dbReference>
<reference evidence="6" key="1">
    <citation type="submission" date="2017-03" db="EMBL/GenBank/DDBJ databases">
        <title>Novel pathways for hydrocarbon cycling and metabolic interdependencies in hydrothermal sediment communities.</title>
        <authorList>
            <person name="Dombrowski N."/>
            <person name="Seitz K."/>
            <person name="Teske A."/>
            <person name="Baker B."/>
        </authorList>
    </citation>
    <scope>NUCLEOTIDE SEQUENCE [LARGE SCALE GENOMIC DNA]</scope>
</reference>
<comment type="function">
    <text evidence="4">ATP-dependent carboxylate-amine ligase which exhibits weak glutamate--cysteine ligase activity.</text>
</comment>
<dbReference type="InterPro" id="IPR050141">
    <property type="entry name" value="GCL_type2/YbdK_subfam"/>
</dbReference>
<dbReference type="InterPro" id="IPR014746">
    <property type="entry name" value="Gln_synth/guanido_kin_cat_dom"/>
</dbReference>
<dbReference type="AlphaFoldDB" id="A0A1W9S3F7"/>
<dbReference type="PANTHER" id="PTHR36510">
    <property type="entry name" value="GLUTAMATE--CYSTEINE LIGASE 2-RELATED"/>
    <property type="match status" value="1"/>
</dbReference>
<dbReference type="SUPFAM" id="SSF55931">
    <property type="entry name" value="Glutamine synthetase/guanido kinase"/>
    <property type="match status" value="1"/>
</dbReference>
<evidence type="ECO:0000256" key="1">
    <source>
        <dbReference type="ARBA" id="ARBA00022598"/>
    </source>
</evidence>
<dbReference type="Proteomes" id="UP000192611">
    <property type="component" value="Unassembled WGS sequence"/>
</dbReference>
<dbReference type="GO" id="GO:0004357">
    <property type="term" value="F:glutamate-cysteine ligase activity"/>
    <property type="evidence" value="ECO:0007669"/>
    <property type="project" value="UniProtKB-EC"/>
</dbReference>
<dbReference type="EMBL" id="NATQ01000008">
    <property type="protein sequence ID" value="OQX91182.1"/>
    <property type="molecule type" value="Genomic_DNA"/>
</dbReference>
<keyword evidence="1 4" id="KW-0436">Ligase</keyword>
<evidence type="ECO:0000313" key="5">
    <source>
        <dbReference type="EMBL" id="OQX91182.1"/>
    </source>
</evidence>
<dbReference type="HAMAP" id="MF_01609">
    <property type="entry name" value="Glu_cys_ligase_2"/>
    <property type="match status" value="1"/>
</dbReference>
<keyword evidence="3 4" id="KW-0067">ATP-binding</keyword>
<accession>A0A1W9S3F7</accession>
<evidence type="ECO:0000313" key="6">
    <source>
        <dbReference type="Proteomes" id="UP000192611"/>
    </source>
</evidence>
<dbReference type="GO" id="GO:0042398">
    <property type="term" value="P:modified amino acid biosynthetic process"/>
    <property type="evidence" value="ECO:0007669"/>
    <property type="project" value="InterPro"/>
</dbReference>
<proteinExistence type="inferred from homology"/>
<keyword evidence="2 4" id="KW-0547">Nucleotide-binding</keyword>
<comment type="caution">
    <text evidence="5">The sequence shown here is derived from an EMBL/GenBank/DDBJ whole genome shotgun (WGS) entry which is preliminary data.</text>
</comment>
<dbReference type="Pfam" id="PF04107">
    <property type="entry name" value="GCS2"/>
    <property type="match status" value="1"/>
</dbReference>
<comment type="catalytic activity">
    <reaction evidence="4">
        <text>L-cysteine + L-glutamate + ATP = gamma-L-glutamyl-L-cysteine + ADP + phosphate + H(+)</text>
        <dbReference type="Rhea" id="RHEA:13285"/>
        <dbReference type="ChEBI" id="CHEBI:15378"/>
        <dbReference type="ChEBI" id="CHEBI:29985"/>
        <dbReference type="ChEBI" id="CHEBI:30616"/>
        <dbReference type="ChEBI" id="CHEBI:35235"/>
        <dbReference type="ChEBI" id="CHEBI:43474"/>
        <dbReference type="ChEBI" id="CHEBI:58173"/>
        <dbReference type="ChEBI" id="CHEBI:456216"/>
        <dbReference type="EC" id="6.3.2.2"/>
    </reaction>
</comment>
<dbReference type="EC" id="6.3.2.2" evidence="4"/>
<sequence>MRFGVEEEFCFINLKDHGLENSIFEFLPLIPDNIRDSKVKPDLHECILEVSTDVCTDLEELEEQLISLRNTVTEKAEWLGLSLISTGIHPFSPSESATLIETDRYIRLIEGGALLSEGVHFGMHIHIEEELRDRMFGMISRLKYFIPEIIALSVNSPYYLGVRTGFASSRLYRYGRTPTVGIPPSIGDYDDFERYIQKMSVYGIREGRDIYWDIRPRMRFGTVEVRVMDSQATVWQTLGVSQFILQLYRHIKRNYDGDISISLPTRAELYYNRYQAMRDGMEAVFQVRGGVISARERISGIAEVIKNDGFTGKKASGSLDRLIDGETGERFQIDAGDAYEATETLSDVFLEV</sequence>
<dbReference type="NCBIfam" id="TIGR02050">
    <property type="entry name" value="gshA_cyan_rel"/>
    <property type="match status" value="1"/>
</dbReference>
<dbReference type="Gene3D" id="3.30.590.20">
    <property type="match status" value="1"/>
</dbReference>